<dbReference type="AlphaFoldDB" id="A0A428VZD8"/>
<organism evidence="2 3">
    <name type="scientific">Amycolatopsis balhimycina DSM 5908</name>
    <dbReference type="NCBI Taxonomy" id="1081091"/>
    <lineage>
        <taxon>Bacteria</taxon>
        <taxon>Bacillati</taxon>
        <taxon>Actinomycetota</taxon>
        <taxon>Actinomycetes</taxon>
        <taxon>Pseudonocardiales</taxon>
        <taxon>Pseudonocardiaceae</taxon>
        <taxon>Amycolatopsis</taxon>
    </lineage>
</organism>
<gene>
    <name evidence="2" type="ORF">DMA12_41305</name>
</gene>
<feature type="transmembrane region" description="Helical" evidence="1">
    <location>
        <begin position="29"/>
        <end position="47"/>
    </location>
</feature>
<feature type="transmembrane region" description="Helical" evidence="1">
    <location>
        <begin position="54"/>
        <end position="75"/>
    </location>
</feature>
<comment type="caution">
    <text evidence="2">The sequence shown here is derived from an EMBL/GenBank/DDBJ whole genome shotgun (WGS) entry which is preliminary data.</text>
</comment>
<reference evidence="2 3" key="1">
    <citation type="submission" date="2018-05" db="EMBL/GenBank/DDBJ databases">
        <title>Evolution of GPA BGCs.</title>
        <authorList>
            <person name="Waglechner N."/>
            <person name="Wright G.D."/>
        </authorList>
    </citation>
    <scope>NUCLEOTIDE SEQUENCE [LARGE SCALE GENOMIC DNA]</scope>
    <source>
        <strain evidence="2 3">DSM 5908</strain>
    </source>
</reference>
<sequence length="170" mass="17150">MMVNVGLGAVFTAGIVFTAYMLMDSWGGASWVFGSVVSVVVCALALLRERQKTLIAGAGVAVTAVAVVVSIVTGHSMPQEPAPITALAMAVLVGSALRTLPLGPATGIALGGVLVTIGAWVDGRTAVTYLATMGMAGALVLGLSLRAVDRASRANGPARRSSWSSGSPQR</sequence>
<dbReference type="EMBL" id="QHHU01000090">
    <property type="protein sequence ID" value="RSM36176.1"/>
    <property type="molecule type" value="Genomic_DNA"/>
</dbReference>
<accession>A0A428VZD8</accession>
<feature type="transmembrane region" description="Helical" evidence="1">
    <location>
        <begin position="5"/>
        <end position="23"/>
    </location>
</feature>
<proteinExistence type="predicted"/>
<evidence type="ECO:0000313" key="3">
    <source>
        <dbReference type="Proteomes" id="UP000286716"/>
    </source>
</evidence>
<dbReference type="Proteomes" id="UP000286716">
    <property type="component" value="Unassembled WGS sequence"/>
</dbReference>
<evidence type="ECO:0000256" key="1">
    <source>
        <dbReference type="SAM" id="Phobius"/>
    </source>
</evidence>
<evidence type="ECO:0000313" key="2">
    <source>
        <dbReference type="EMBL" id="RSM36176.1"/>
    </source>
</evidence>
<keyword evidence="3" id="KW-1185">Reference proteome</keyword>
<feature type="transmembrane region" description="Helical" evidence="1">
    <location>
        <begin position="102"/>
        <end position="121"/>
    </location>
</feature>
<keyword evidence="1" id="KW-0812">Transmembrane</keyword>
<name>A0A428VZD8_AMYBA</name>
<dbReference type="OrthoDB" id="3394023at2"/>
<feature type="transmembrane region" description="Helical" evidence="1">
    <location>
        <begin position="127"/>
        <end position="145"/>
    </location>
</feature>
<keyword evidence="1" id="KW-0472">Membrane</keyword>
<keyword evidence="1" id="KW-1133">Transmembrane helix</keyword>
<protein>
    <submittedName>
        <fullName evidence="2">Metal transporter</fullName>
    </submittedName>
</protein>